<evidence type="ECO:0000259" key="2">
    <source>
        <dbReference type="PROSITE" id="PS50095"/>
    </source>
</evidence>
<accession>A0A9X0CCA3</accession>
<feature type="domain" description="PLAT" evidence="2">
    <location>
        <begin position="124"/>
        <end position="149"/>
    </location>
</feature>
<dbReference type="OrthoDB" id="407298at2759"/>
<dbReference type="SUPFAM" id="SSF56634">
    <property type="entry name" value="Heme-dependent catalase-like"/>
    <property type="match status" value="1"/>
</dbReference>
<dbReference type="AlphaFoldDB" id="A0A9X0CCA3"/>
<comment type="caution">
    <text evidence="1">Lacks conserved residue(s) required for the propagation of feature annotation.</text>
</comment>
<dbReference type="EMBL" id="MU828228">
    <property type="protein sequence ID" value="KAJ7305687.1"/>
    <property type="molecule type" value="Genomic_DNA"/>
</dbReference>
<evidence type="ECO:0000313" key="4">
    <source>
        <dbReference type="Proteomes" id="UP001163046"/>
    </source>
</evidence>
<feature type="non-terminal residue" evidence="3">
    <location>
        <position position="149"/>
    </location>
</feature>
<organism evidence="3 4">
    <name type="scientific">Desmophyllum pertusum</name>
    <dbReference type="NCBI Taxonomy" id="174260"/>
    <lineage>
        <taxon>Eukaryota</taxon>
        <taxon>Metazoa</taxon>
        <taxon>Cnidaria</taxon>
        <taxon>Anthozoa</taxon>
        <taxon>Hexacorallia</taxon>
        <taxon>Scleractinia</taxon>
        <taxon>Caryophylliina</taxon>
        <taxon>Caryophylliidae</taxon>
        <taxon>Desmophyllum</taxon>
    </lineage>
</organism>
<dbReference type="Gene3D" id="2.40.180.10">
    <property type="entry name" value="Catalase core domain"/>
    <property type="match status" value="1"/>
</dbReference>
<name>A0A9X0CCA3_9CNID</name>
<evidence type="ECO:0000313" key="3">
    <source>
        <dbReference type="EMBL" id="KAJ7305687.1"/>
    </source>
</evidence>
<comment type="caution">
    <text evidence="3">The sequence shown here is derived from an EMBL/GenBank/DDBJ whole genome shotgun (WGS) entry which is preliminary data.</text>
</comment>
<dbReference type="PROSITE" id="PS50095">
    <property type="entry name" value="PLAT"/>
    <property type="match status" value="1"/>
</dbReference>
<dbReference type="GO" id="GO:0020037">
    <property type="term" value="F:heme binding"/>
    <property type="evidence" value="ECO:0007669"/>
    <property type="project" value="InterPro"/>
</dbReference>
<proteinExistence type="predicted"/>
<dbReference type="InterPro" id="IPR036392">
    <property type="entry name" value="PLAT/LH2_dom_sf"/>
</dbReference>
<dbReference type="InterPro" id="IPR020835">
    <property type="entry name" value="Catalase_sf"/>
</dbReference>
<gene>
    <name evidence="3" type="primary">ALOX12B_11</name>
    <name evidence="3" type="ORF">OS493_040654</name>
</gene>
<dbReference type="InterPro" id="IPR001024">
    <property type="entry name" value="PLAT/LH2_dom"/>
</dbReference>
<feature type="non-terminal residue" evidence="3">
    <location>
        <position position="1"/>
    </location>
</feature>
<keyword evidence="4" id="KW-1185">Reference proteome</keyword>
<reference evidence="3" key="1">
    <citation type="submission" date="2023-01" db="EMBL/GenBank/DDBJ databases">
        <title>Genome assembly of the deep-sea coral Lophelia pertusa.</title>
        <authorList>
            <person name="Herrera S."/>
            <person name="Cordes E."/>
        </authorList>
    </citation>
    <scope>NUCLEOTIDE SEQUENCE</scope>
    <source>
        <strain evidence="3">USNM1676648</strain>
        <tissue evidence="3">Polyp</tissue>
    </source>
</reference>
<dbReference type="Proteomes" id="UP001163046">
    <property type="component" value="Unassembled WGS sequence"/>
</dbReference>
<protein>
    <submittedName>
        <fullName evidence="3">Arachidonate 5-lipoxygenase</fullName>
    </submittedName>
</protein>
<sequence>KQRLFEGRDQERISRGPIKYKLQLTLHEVRSDDPPELLNIARFWDEATHPWLDLADVTLTCLLPPDVTELLNVNSGNLPASLEFLPACSIYHPNCIAHIRKEVYAWTQKMRSIRRSSQEPDHVATYFISVETGSQSIAGTDANIFVWLT</sequence>
<dbReference type="SUPFAM" id="SSF49723">
    <property type="entry name" value="Lipase/lipooxygenase domain (PLAT/LH2 domain)"/>
    <property type="match status" value="1"/>
</dbReference>
<evidence type="ECO:0000256" key="1">
    <source>
        <dbReference type="PROSITE-ProRule" id="PRU00152"/>
    </source>
</evidence>